<dbReference type="Proteomes" id="UP000248326">
    <property type="component" value="Unassembled WGS sequence"/>
</dbReference>
<name>A0A318S8H0_9DEIO</name>
<evidence type="ECO:0000259" key="4">
    <source>
        <dbReference type="Pfam" id="PF03816"/>
    </source>
</evidence>
<evidence type="ECO:0000256" key="3">
    <source>
        <dbReference type="SAM" id="SignalP"/>
    </source>
</evidence>
<dbReference type="InterPro" id="IPR004474">
    <property type="entry name" value="LytR_CpsA_psr"/>
</dbReference>
<evidence type="ECO:0000313" key="6">
    <source>
        <dbReference type="Proteomes" id="UP000248326"/>
    </source>
</evidence>
<dbReference type="Pfam" id="PF03816">
    <property type="entry name" value="LytR_cpsA_psr"/>
    <property type="match status" value="1"/>
</dbReference>
<feature type="compositionally biased region" description="Low complexity" evidence="2">
    <location>
        <begin position="95"/>
        <end position="157"/>
    </location>
</feature>
<dbReference type="Gene3D" id="3.40.630.190">
    <property type="entry name" value="LCP protein"/>
    <property type="match status" value="1"/>
</dbReference>
<comment type="similarity">
    <text evidence="1">Belongs to the LytR/CpsA/Psr (LCP) family.</text>
</comment>
<feature type="compositionally biased region" description="Low complexity" evidence="2">
    <location>
        <begin position="225"/>
        <end position="251"/>
    </location>
</feature>
<evidence type="ECO:0000256" key="1">
    <source>
        <dbReference type="ARBA" id="ARBA00006068"/>
    </source>
</evidence>
<dbReference type="EMBL" id="QJSX01000004">
    <property type="protein sequence ID" value="PYE54825.1"/>
    <property type="molecule type" value="Genomic_DNA"/>
</dbReference>
<comment type="caution">
    <text evidence="5">The sequence shown here is derived from an EMBL/GenBank/DDBJ whole genome shotgun (WGS) entry which is preliminary data.</text>
</comment>
<accession>A0A318S8H0</accession>
<dbReference type="NCBIfam" id="TIGR00350">
    <property type="entry name" value="lytR_cpsA_psr"/>
    <property type="match status" value="1"/>
</dbReference>
<feature type="chain" id="PRO_5016342182" evidence="3">
    <location>
        <begin position="24"/>
        <end position="514"/>
    </location>
</feature>
<reference evidence="5 6" key="1">
    <citation type="submission" date="2018-06" db="EMBL/GenBank/DDBJ databases">
        <title>Genomic Encyclopedia of Type Strains, Phase IV (KMG-IV): sequencing the most valuable type-strain genomes for metagenomic binning, comparative biology and taxonomic classification.</title>
        <authorList>
            <person name="Goeker M."/>
        </authorList>
    </citation>
    <scope>NUCLEOTIDE SEQUENCE [LARGE SCALE GENOMIC DNA]</scope>
    <source>
        <strain evidence="5 6">DSM 18048</strain>
    </source>
</reference>
<dbReference type="AlphaFoldDB" id="A0A318S8H0"/>
<protein>
    <submittedName>
        <fullName evidence="5">LytR family transcriptional attenuator</fullName>
    </submittedName>
</protein>
<gene>
    <name evidence="5" type="ORF">DES52_10496</name>
</gene>
<feature type="domain" description="Cell envelope-related transcriptional attenuator" evidence="4">
    <location>
        <begin position="294"/>
        <end position="433"/>
    </location>
</feature>
<organism evidence="5 6">
    <name type="scientific">Deinococcus yavapaiensis KR-236</name>
    <dbReference type="NCBI Taxonomy" id="694435"/>
    <lineage>
        <taxon>Bacteria</taxon>
        <taxon>Thermotogati</taxon>
        <taxon>Deinococcota</taxon>
        <taxon>Deinococci</taxon>
        <taxon>Deinococcales</taxon>
        <taxon>Deinococcaceae</taxon>
        <taxon>Deinococcus</taxon>
    </lineage>
</organism>
<proteinExistence type="inferred from homology"/>
<dbReference type="PANTHER" id="PTHR33392">
    <property type="entry name" value="POLYISOPRENYL-TEICHOIC ACID--PEPTIDOGLYCAN TEICHOIC ACID TRANSFERASE TAGU"/>
    <property type="match status" value="1"/>
</dbReference>
<evidence type="ECO:0000313" key="5">
    <source>
        <dbReference type="EMBL" id="PYE54825.1"/>
    </source>
</evidence>
<feature type="signal peptide" evidence="3">
    <location>
        <begin position="1"/>
        <end position="23"/>
    </location>
</feature>
<dbReference type="PANTHER" id="PTHR33392:SF6">
    <property type="entry name" value="POLYISOPRENYL-TEICHOIC ACID--PEPTIDOGLYCAN TEICHOIC ACID TRANSFERASE TAGU"/>
    <property type="match status" value="1"/>
</dbReference>
<keyword evidence="3" id="KW-0732">Signal</keyword>
<feature type="region of interest" description="Disordered" evidence="2">
    <location>
        <begin position="44"/>
        <end position="70"/>
    </location>
</feature>
<sequence length="514" mass="54060">MARQPRVLVLVVTVVLLMLAALAVTTSRSRATSNPAVQASAPIVPAKSSPAATAPSSVKPTATTAKTTASVVPRAPSTVSVTKVTTPAKVQVTTPAKATKTQTKARTSPTQTVKPQVKTTTTPTLTVTPPVKATTTPTRTTTTRTKTPAASTPTAKTQVKVTKTPVQAAQTTTRTTTTRTKAPAASTPTTKTQVKVTKAPAQTARTPAKVTKSASTASRSVKGGTAAKPSTPTTASTAVKPATTATARRAAPLSPRKFVTIPTLPQGVKTYLVAGVTPIYTARGARVESFRSPTDTILLVQLDPGANVVRTLSLPRDTLLGSSGSRINSVLPRSGADALVRTVTAMTGVGIDAYVLVNLRGVRDLTDAAGGVTLTVGKAMNYDDFAGKLHIHFQPGRQTLGGQKAEEFLRFRHDARGDIGRIDRTRDFLQALTLRLLTPSGLERLPRVSAAVRANSRTTLSERDYQDILGFAMKRPKLQTFVLPGRNEGAYWRMDPGRAGGVLAAFRSPVQAKR</sequence>
<keyword evidence="6" id="KW-1185">Reference proteome</keyword>
<feature type="compositionally biased region" description="Low complexity" evidence="2">
    <location>
        <begin position="167"/>
        <end position="201"/>
    </location>
</feature>
<dbReference type="InterPro" id="IPR050922">
    <property type="entry name" value="LytR/CpsA/Psr_CW_biosynth"/>
</dbReference>
<evidence type="ECO:0000256" key="2">
    <source>
        <dbReference type="SAM" id="MobiDB-lite"/>
    </source>
</evidence>
<feature type="region of interest" description="Disordered" evidence="2">
    <location>
        <begin position="95"/>
        <end position="251"/>
    </location>
</feature>